<dbReference type="Proteomes" id="UP000742786">
    <property type="component" value="Unassembled WGS sequence"/>
</dbReference>
<organism evidence="1 2">
    <name type="scientific">Georgfuchsia toluolica</name>
    <dbReference type="NCBI Taxonomy" id="424218"/>
    <lineage>
        <taxon>Bacteria</taxon>
        <taxon>Pseudomonadati</taxon>
        <taxon>Pseudomonadota</taxon>
        <taxon>Betaproteobacteria</taxon>
        <taxon>Nitrosomonadales</taxon>
        <taxon>Sterolibacteriaceae</taxon>
        <taxon>Georgfuchsia</taxon>
    </lineage>
</organism>
<name>A0A916NGG7_9PROT</name>
<accession>A0A916NGG7</accession>
<proteinExistence type="predicted"/>
<dbReference type="AlphaFoldDB" id="A0A916NGG7"/>
<dbReference type="EMBL" id="CAJQUM010000001">
    <property type="protein sequence ID" value="CAG4882172.1"/>
    <property type="molecule type" value="Genomic_DNA"/>
</dbReference>
<evidence type="ECO:0000313" key="1">
    <source>
        <dbReference type="EMBL" id="CAG4882172.1"/>
    </source>
</evidence>
<reference evidence="1" key="1">
    <citation type="submission" date="2021-04" db="EMBL/GenBank/DDBJ databases">
        <authorList>
            <person name="Hornung B."/>
        </authorList>
    </citation>
    <scope>NUCLEOTIDE SEQUENCE</scope>
    <source>
        <strain evidence="1">G5G6</strain>
    </source>
</reference>
<keyword evidence="2" id="KW-1185">Reference proteome</keyword>
<sequence length="61" mass="7117">MAREIQEQFFAFIEARQNLPSTEKIAVFFFKKSSNHEPRWSFTLIQGSAYSVLTANYYSSC</sequence>
<gene>
    <name evidence="1" type="ORF">GTOL_10054</name>
</gene>
<protein>
    <submittedName>
        <fullName evidence="1">Uncharacterized protein</fullName>
    </submittedName>
</protein>
<evidence type="ECO:0000313" key="2">
    <source>
        <dbReference type="Proteomes" id="UP000742786"/>
    </source>
</evidence>
<comment type="caution">
    <text evidence="1">The sequence shown here is derived from an EMBL/GenBank/DDBJ whole genome shotgun (WGS) entry which is preliminary data.</text>
</comment>